<feature type="domain" description="ACT" evidence="12">
    <location>
        <begin position="457"/>
        <end position="531"/>
    </location>
</feature>
<evidence type="ECO:0000256" key="6">
    <source>
        <dbReference type="ARBA" id="ARBA00023002"/>
    </source>
</evidence>
<dbReference type="InterPro" id="IPR050857">
    <property type="entry name" value="D-2-hydroxyacid_DH"/>
</dbReference>
<dbReference type="AlphaFoldDB" id="A0A1C3EBI3"/>
<dbReference type="PROSITE" id="PS00065">
    <property type="entry name" value="D_2_HYDROXYACID_DH_1"/>
    <property type="match status" value="1"/>
</dbReference>
<dbReference type="EMBL" id="LYDR01000108">
    <property type="protein sequence ID" value="ODA30560.1"/>
    <property type="molecule type" value="Genomic_DNA"/>
</dbReference>
<dbReference type="InterPro" id="IPR006236">
    <property type="entry name" value="PGDH"/>
</dbReference>
<dbReference type="FunFam" id="3.30.70.260:FF:000008">
    <property type="entry name" value="D-3-phosphoglycerate dehydrogenase, chloroplastic"/>
    <property type="match status" value="1"/>
</dbReference>
<dbReference type="SUPFAM" id="SSF52283">
    <property type="entry name" value="Formate/glycerate dehydrogenase catalytic domain-like"/>
    <property type="match status" value="1"/>
</dbReference>
<sequence length="546" mass="58537">MYRVLITDNLSPAGLKILKETPGIEVDLRKGLTPDEVRVALHEADGIIIRSETKLTPEILKDQPRLKAIVRAGVGTDNINLPAATREGVVVMNTPAGNTTSTAEHTIAMMMALSRNIAPAASKLRDGVWDRKSFTGTQLAGKSIAIVGLGRIGLAVARRAMGLEMKVLGFDPFMSVERAAEQGIELYRDIDEMITKCDYLTVHTPLSPETTNLIGAERLAKMKKGVRIINCARGGIINEAELAQAIESGHIGGAALDVFVKEPTPPDNPLLKLPQVLCTPHLAASTDEAQELVAVEAAEIMAGFLVRHEVRHAVNMAPISSAEMADMRIYLDLGLRLGVVLSQLNKSGVRSAKLTFRGEAATKKTKLISNAFAAGLLSSALAENVNIVNAEMLAHERGIQITESLSSEVSDFSTMISATVYTDEGECSVAGTIFGRQFLRLVRVNQFHLDAYLDGTLLLYRHIDRPGVIGTIGTACGQHNVNIAHMAVGRERNEPGGEALAILNLDNEPSAEALAAVQANPAVTSVQLLRLPKAGNPLPWLTTQSV</sequence>
<comment type="similarity">
    <text evidence="3 11">Belongs to the D-isomer specific 2-hydroxyacid dehydrogenase family.</text>
</comment>
<dbReference type="SUPFAM" id="SSF55021">
    <property type="entry name" value="ACT-like"/>
    <property type="match status" value="1"/>
</dbReference>
<dbReference type="InterPro" id="IPR006139">
    <property type="entry name" value="D-isomer_2_OHA_DH_cat_dom"/>
</dbReference>
<dbReference type="SUPFAM" id="SSF51735">
    <property type="entry name" value="NAD(P)-binding Rossmann-fold domains"/>
    <property type="match status" value="1"/>
</dbReference>
<evidence type="ECO:0000256" key="11">
    <source>
        <dbReference type="RuleBase" id="RU363003"/>
    </source>
</evidence>
<evidence type="ECO:0000256" key="4">
    <source>
        <dbReference type="ARBA" id="ARBA00021582"/>
    </source>
</evidence>
<dbReference type="InterPro" id="IPR036291">
    <property type="entry name" value="NAD(P)-bd_dom_sf"/>
</dbReference>
<dbReference type="SUPFAM" id="SSF143548">
    <property type="entry name" value="Serine metabolism enzymes domain"/>
    <property type="match status" value="1"/>
</dbReference>
<dbReference type="Pfam" id="PF19304">
    <property type="entry name" value="PGDH_inter"/>
    <property type="match status" value="1"/>
</dbReference>
<dbReference type="EC" id="1.1.1.95" evidence="11"/>
<dbReference type="Gene3D" id="3.30.70.260">
    <property type="match status" value="1"/>
</dbReference>
<dbReference type="InterPro" id="IPR045865">
    <property type="entry name" value="ACT-like_dom_sf"/>
</dbReference>
<dbReference type="InterPro" id="IPR029009">
    <property type="entry name" value="ASB_dom_sf"/>
</dbReference>
<dbReference type="PANTHER" id="PTHR42789">
    <property type="entry name" value="D-ISOMER SPECIFIC 2-HYDROXYACID DEHYDROGENASE FAMILY PROTEIN (AFU_ORTHOLOGUE AFUA_6G10090)"/>
    <property type="match status" value="1"/>
</dbReference>
<name>A0A1C3EBI3_9PLAN</name>
<evidence type="ECO:0000256" key="7">
    <source>
        <dbReference type="ARBA" id="ARBA00023027"/>
    </source>
</evidence>
<evidence type="ECO:0000256" key="5">
    <source>
        <dbReference type="ARBA" id="ARBA00022605"/>
    </source>
</evidence>
<dbReference type="CDD" id="cd04902">
    <property type="entry name" value="ACT_3PGDH-xct"/>
    <property type="match status" value="1"/>
</dbReference>
<dbReference type="Pfam" id="PF00389">
    <property type="entry name" value="2-Hacid_dh"/>
    <property type="match status" value="1"/>
</dbReference>
<dbReference type="UniPathway" id="UPA00135">
    <property type="reaction ID" value="UER00196"/>
</dbReference>
<dbReference type="InterPro" id="IPR006140">
    <property type="entry name" value="D-isomer_DH_NAD-bd"/>
</dbReference>
<dbReference type="STRING" id="1841610.A6X21_05900"/>
<keyword evidence="5 11" id="KW-0028">Amino-acid biosynthesis</keyword>
<dbReference type="PANTHER" id="PTHR42789:SF1">
    <property type="entry name" value="D-ISOMER SPECIFIC 2-HYDROXYACID DEHYDROGENASE FAMILY PROTEIN (AFU_ORTHOLOGUE AFUA_6G10090)"/>
    <property type="match status" value="1"/>
</dbReference>
<dbReference type="NCBIfam" id="TIGR01327">
    <property type="entry name" value="PGDH"/>
    <property type="match status" value="1"/>
</dbReference>
<keyword evidence="6 11" id="KW-0560">Oxidoreductase</keyword>
<dbReference type="CDD" id="cd12173">
    <property type="entry name" value="PGDH_4"/>
    <property type="match status" value="1"/>
</dbReference>
<dbReference type="InterPro" id="IPR002912">
    <property type="entry name" value="ACT_dom"/>
</dbReference>
<keyword evidence="8 11" id="KW-0718">Serine biosynthesis</keyword>
<accession>A0A1C3EBI3</accession>
<dbReference type="FunFam" id="3.40.50.720:FF:000021">
    <property type="entry name" value="D-3-phosphoglycerate dehydrogenase"/>
    <property type="match status" value="1"/>
</dbReference>
<dbReference type="GO" id="GO:0006564">
    <property type="term" value="P:L-serine biosynthetic process"/>
    <property type="evidence" value="ECO:0007669"/>
    <property type="project" value="UniProtKB-UniRule"/>
</dbReference>
<dbReference type="Pfam" id="PF01842">
    <property type="entry name" value="ACT"/>
    <property type="match status" value="1"/>
</dbReference>
<evidence type="ECO:0000256" key="1">
    <source>
        <dbReference type="ARBA" id="ARBA00003800"/>
    </source>
</evidence>
<dbReference type="Gene3D" id="3.40.50.720">
    <property type="entry name" value="NAD(P)-binding Rossmann-like Domain"/>
    <property type="match status" value="2"/>
</dbReference>
<dbReference type="InterPro" id="IPR029753">
    <property type="entry name" value="D-isomer_DH_CS"/>
</dbReference>
<reference evidence="13 14" key="1">
    <citation type="submission" date="2016-05" db="EMBL/GenBank/DDBJ databases">
        <title>Genomic and physiological characterization of Planctopirus sp. isolated from fresh water lake.</title>
        <authorList>
            <person name="Subhash Y."/>
            <person name="Ramana C."/>
        </authorList>
    </citation>
    <scope>NUCLEOTIDE SEQUENCE [LARGE SCALE GENOMIC DNA]</scope>
    <source>
        <strain evidence="13 14">JC280</strain>
    </source>
</reference>
<gene>
    <name evidence="13" type="ORF">A6X21_05900</name>
</gene>
<comment type="catalytic activity">
    <reaction evidence="10 11">
        <text>(2R)-3-phosphoglycerate + NAD(+) = 3-phosphooxypyruvate + NADH + H(+)</text>
        <dbReference type="Rhea" id="RHEA:12641"/>
        <dbReference type="ChEBI" id="CHEBI:15378"/>
        <dbReference type="ChEBI" id="CHEBI:18110"/>
        <dbReference type="ChEBI" id="CHEBI:57540"/>
        <dbReference type="ChEBI" id="CHEBI:57945"/>
        <dbReference type="ChEBI" id="CHEBI:58272"/>
        <dbReference type="EC" id="1.1.1.95"/>
    </reaction>
</comment>
<dbReference type="PROSITE" id="PS51671">
    <property type="entry name" value="ACT"/>
    <property type="match status" value="1"/>
</dbReference>
<dbReference type="InterPro" id="IPR029752">
    <property type="entry name" value="D-isomer_DH_CS1"/>
</dbReference>
<evidence type="ECO:0000256" key="10">
    <source>
        <dbReference type="ARBA" id="ARBA00048731"/>
    </source>
</evidence>
<comment type="caution">
    <text evidence="13">The sequence shown here is derived from an EMBL/GenBank/DDBJ whole genome shotgun (WGS) entry which is preliminary data.</text>
</comment>
<dbReference type="OrthoDB" id="277029at2"/>
<evidence type="ECO:0000256" key="3">
    <source>
        <dbReference type="ARBA" id="ARBA00005854"/>
    </source>
</evidence>
<dbReference type="Pfam" id="PF02826">
    <property type="entry name" value="2-Hacid_dh_C"/>
    <property type="match status" value="1"/>
</dbReference>
<keyword evidence="14" id="KW-1185">Reference proteome</keyword>
<organism evidence="13 14">
    <name type="scientific">Planctopirus hydrillae</name>
    <dbReference type="NCBI Taxonomy" id="1841610"/>
    <lineage>
        <taxon>Bacteria</taxon>
        <taxon>Pseudomonadati</taxon>
        <taxon>Planctomycetota</taxon>
        <taxon>Planctomycetia</taxon>
        <taxon>Planctomycetales</taxon>
        <taxon>Planctomycetaceae</taxon>
        <taxon>Planctopirus</taxon>
    </lineage>
</organism>
<evidence type="ECO:0000256" key="9">
    <source>
        <dbReference type="ARBA" id="ARBA00048126"/>
    </source>
</evidence>
<comment type="pathway">
    <text evidence="2 11">Amino-acid biosynthesis; L-serine biosynthesis; L-serine from 3-phospho-D-glycerate: step 1/3.</text>
</comment>
<protein>
    <recommendedName>
        <fullName evidence="4 11">D-3-phosphoglycerate dehydrogenase</fullName>
        <ecNumber evidence="11">1.1.1.95</ecNumber>
    </recommendedName>
</protein>
<evidence type="ECO:0000259" key="12">
    <source>
        <dbReference type="PROSITE" id="PS51671"/>
    </source>
</evidence>
<comment type="catalytic activity">
    <reaction evidence="9">
        <text>(R)-2-hydroxyglutarate + NAD(+) = 2-oxoglutarate + NADH + H(+)</text>
        <dbReference type="Rhea" id="RHEA:49612"/>
        <dbReference type="ChEBI" id="CHEBI:15378"/>
        <dbReference type="ChEBI" id="CHEBI:15801"/>
        <dbReference type="ChEBI" id="CHEBI:16810"/>
        <dbReference type="ChEBI" id="CHEBI:57540"/>
        <dbReference type="ChEBI" id="CHEBI:57945"/>
        <dbReference type="EC" id="1.1.1.399"/>
    </reaction>
</comment>
<dbReference type="PROSITE" id="PS00671">
    <property type="entry name" value="D_2_HYDROXYACID_DH_3"/>
    <property type="match status" value="1"/>
</dbReference>
<dbReference type="Gene3D" id="3.30.1330.90">
    <property type="entry name" value="D-3-phosphoglycerate dehydrogenase, domain 3"/>
    <property type="match status" value="1"/>
</dbReference>
<evidence type="ECO:0000313" key="14">
    <source>
        <dbReference type="Proteomes" id="UP000094828"/>
    </source>
</evidence>
<keyword evidence="7 11" id="KW-0520">NAD</keyword>
<proteinExistence type="inferred from homology"/>
<evidence type="ECO:0000256" key="8">
    <source>
        <dbReference type="ARBA" id="ARBA00023299"/>
    </source>
</evidence>
<dbReference type="RefSeq" id="WP_068848385.1">
    <property type="nucleotide sequence ID" value="NZ_LYDR01000108.1"/>
</dbReference>
<dbReference type="GO" id="GO:0051287">
    <property type="term" value="F:NAD binding"/>
    <property type="evidence" value="ECO:0007669"/>
    <property type="project" value="UniProtKB-UniRule"/>
</dbReference>
<evidence type="ECO:0000313" key="13">
    <source>
        <dbReference type="EMBL" id="ODA30560.1"/>
    </source>
</evidence>
<evidence type="ECO:0000256" key="2">
    <source>
        <dbReference type="ARBA" id="ARBA00005216"/>
    </source>
</evidence>
<dbReference type="Proteomes" id="UP000094828">
    <property type="component" value="Unassembled WGS sequence"/>
</dbReference>
<dbReference type="GO" id="GO:0004617">
    <property type="term" value="F:phosphoglycerate dehydrogenase activity"/>
    <property type="evidence" value="ECO:0007669"/>
    <property type="project" value="UniProtKB-UniRule"/>
</dbReference>
<comment type="function">
    <text evidence="1">Catalyzes the reversible oxidation of 3-phospho-D-glycerate to 3-phosphonooxypyruvate, the first step of the phosphorylated L-serine biosynthesis pathway. Also catalyzes the reversible oxidation of 2-hydroxyglutarate to 2-oxoglutarate.</text>
</comment>
<dbReference type="InterPro" id="IPR045626">
    <property type="entry name" value="PGDH_ASB_dom"/>
</dbReference>